<keyword evidence="2" id="KW-1133">Transmembrane helix</keyword>
<keyword evidence="2" id="KW-0472">Membrane</keyword>
<evidence type="ECO:0000256" key="2">
    <source>
        <dbReference type="SAM" id="Phobius"/>
    </source>
</evidence>
<evidence type="ECO:0000313" key="3">
    <source>
        <dbReference type="EMBL" id="GCD39828.1"/>
    </source>
</evidence>
<dbReference type="Proteomes" id="UP000287830">
    <property type="component" value="Unassembled WGS sequence"/>
</dbReference>
<proteinExistence type="predicted"/>
<dbReference type="RefSeq" id="WP_244955507.1">
    <property type="nucleotide sequence ID" value="NZ_BHZC01000001.1"/>
</dbReference>
<organism evidence="3 4">
    <name type="scientific">Streptomyces chrestomyceticus JCM 4735</name>
    <dbReference type="NCBI Taxonomy" id="1306181"/>
    <lineage>
        <taxon>Bacteria</taxon>
        <taxon>Bacillati</taxon>
        <taxon>Actinomycetota</taxon>
        <taxon>Actinomycetes</taxon>
        <taxon>Kitasatosporales</taxon>
        <taxon>Streptomycetaceae</taxon>
        <taxon>Streptomyces</taxon>
    </lineage>
</organism>
<protein>
    <submittedName>
        <fullName evidence="3">Uncharacterized protein</fullName>
    </submittedName>
</protein>
<feature type="transmembrane region" description="Helical" evidence="2">
    <location>
        <begin position="135"/>
        <end position="155"/>
    </location>
</feature>
<dbReference type="AlphaFoldDB" id="A0A7U9L417"/>
<keyword evidence="2" id="KW-0812">Transmembrane</keyword>
<gene>
    <name evidence="3" type="ORF">OEIGOIKO_07684</name>
</gene>
<evidence type="ECO:0000256" key="1">
    <source>
        <dbReference type="SAM" id="MobiDB-lite"/>
    </source>
</evidence>
<dbReference type="GeneID" id="95626321"/>
<feature type="region of interest" description="Disordered" evidence="1">
    <location>
        <begin position="1"/>
        <end position="36"/>
    </location>
</feature>
<feature type="compositionally biased region" description="Basic and acidic residues" evidence="1">
    <location>
        <begin position="1"/>
        <end position="14"/>
    </location>
</feature>
<dbReference type="InterPro" id="IPR046291">
    <property type="entry name" value="DUF6328"/>
</dbReference>
<comment type="caution">
    <text evidence="3">The sequence shown here is derived from an EMBL/GenBank/DDBJ whole genome shotgun (WGS) entry which is preliminary data.</text>
</comment>
<dbReference type="Pfam" id="PF19853">
    <property type="entry name" value="DUF6328"/>
    <property type="match status" value="1"/>
</dbReference>
<reference evidence="3 4" key="1">
    <citation type="submission" date="2018-11" db="EMBL/GenBank/DDBJ databases">
        <title>Whole genome sequence of Streptomyces chrestomyceticus NBRC 13444(T).</title>
        <authorList>
            <person name="Komaki H."/>
            <person name="Tamura T."/>
        </authorList>
    </citation>
    <scope>NUCLEOTIDE SEQUENCE [LARGE SCALE GENOMIC DNA]</scope>
    <source>
        <strain evidence="3 4">NBRC 13444</strain>
    </source>
</reference>
<evidence type="ECO:0000313" key="4">
    <source>
        <dbReference type="Proteomes" id="UP000287830"/>
    </source>
</evidence>
<feature type="transmembrane region" description="Helical" evidence="2">
    <location>
        <begin position="61"/>
        <end position="81"/>
    </location>
</feature>
<feature type="transmembrane region" description="Helical" evidence="2">
    <location>
        <begin position="93"/>
        <end position="115"/>
    </location>
</feature>
<accession>A0A7U9L417</accession>
<feature type="transmembrane region" description="Helical" evidence="2">
    <location>
        <begin position="161"/>
        <end position="182"/>
    </location>
</feature>
<name>A0A7U9L417_9ACTN</name>
<sequence>MTPLTDEHRNELPAHPEPPGTSEASEPHRPPGSARYTVCADRNETPLERYDRNFGELLQELRVLQTGVQILFAFLLTLAFTPRFVSLDATQRAFYVGTLLLAVLATLLLTAPAAVHRVLFRRRAKGLIVEVSARLTAAGMAVLALALAGAVLLVVDVVLGRGAGVVAGSVTLVTCGGLWALLPRVLGHRNGHLKPPARDSSS</sequence>
<dbReference type="EMBL" id="BHZC01000001">
    <property type="protein sequence ID" value="GCD39828.1"/>
    <property type="molecule type" value="Genomic_DNA"/>
</dbReference>